<feature type="chain" id="PRO_5021266140" description="L-type lectin-like domain-containing protein" evidence="7">
    <location>
        <begin position="26"/>
        <end position="480"/>
    </location>
</feature>
<evidence type="ECO:0000259" key="8">
    <source>
        <dbReference type="PROSITE" id="PS51328"/>
    </source>
</evidence>
<keyword evidence="4 6" id="KW-1133">Transmembrane helix</keyword>
<dbReference type="GO" id="GO:0000139">
    <property type="term" value="C:Golgi membrane"/>
    <property type="evidence" value="ECO:0007669"/>
    <property type="project" value="TreeGrafter"/>
</dbReference>
<dbReference type="GO" id="GO:0030134">
    <property type="term" value="C:COPII-coated ER to Golgi transport vesicle"/>
    <property type="evidence" value="ECO:0007669"/>
    <property type="project" value="TreeGrafter"/>
</dbReference>
<sequence>MRLSTAPLVALCGLALLCQPLAVIASTGTHQTQDLSHHEPPYLEADKVPRRHDYRQVFKKPFYLYDEEKIPYFEENGHVILTPDYVRLTPSVPDSAGAIWATQPNPHKEWQVEFSFSVFGRGYMGGEGLAFWYTKEKGTTGPMYGSKDKWDGLAILFDTGDQQENRYTPYVYGQMNDGSELAHRKDYVTTAMAGCFRDYRNTPAPVWARVTYANHTVRLDLDLRQHGDGYIECFTKEGVDLPANYHFGLSAATEAHLADDHDVISFEVYELNPKIAKKHVERPHEAEHVNKEGVYHLTDDVRQIIERIEAKVDQAREQQIQREEPGYQEQPLDSHAIEKIEGNQFHIIEALNVIQQKLGEPTLNHDATSAVRAETQHEMVKDQNWKMDDVIRRLTALSEDVKHITSGNAATLDTLRILQETTSHLTNTQSKYSATSSTPASATASGHITAGAIGFVVGVLAMWIVSLLRRVGEEKSKKFI</sequence>
<name>A0A507E065_9FUNG</name>
<keyword evidence="2 6" id="KW-0812">Transmembrane</keyword>
<feature type="signal peptide" evidence="7">
    <location>
        <begin position="1"/>
        <end position="25"/>
    </location>
</feature>
<dbReference type="Gene3D" id="2.60.120.200">
    <property type="match status" value="1"/>
</dbReference>
<dbReference type="InterPro" id="IPR013320">
    <property type="entry name" value="ConA-like_dom_sf"/>
</dbReference>
<proteinExistence type="predicted"/>
<evidence type="ECO:0000256" key="1">
    <source>
        <dbReference type="ARBA" id="ARBA00004479"/>
    </source>
</evidence>
<dbReference type="Proteomes" id="UP000318582">
    <property type="component" value="Unassembled WGS sequence"/>
</dbReference>
<protein>
    <recommendedName>
        <fullName evidence="8">L-type lectin-like domain-containing protein</fullName>
    </recommendedName>
</protein>
<accession>A0A507E065</accession>
<dbReference type="EMBL" id="QEAQ01000074">
    <property type="protein sequence ID" value="TPX56460.1"/>
    <property type="molecule type" value="Genomic_DNA"/>
</dbReference>
<dbReference type="SUPFAM" id="SSF49899">
    <property type="entry name" value="Concanavalin A-like lectins/glucanases"/>
    <property type="match status" value="1"/>
</dbReference>
<keyword evidence="3 7" id="KW-0732">Signal</keyword>
<evidence type="ECO:0000256" key="3">
    <source>
        <dbReference type="ARBA" id="ARBA00022729"/>
    </source>
</evidence>
<dbReference type="InterPro" id="IPR005052">
    <property type="entry name" value="Lectin_leg"/>
</dbReference>
<dbReference type="GO" id="GO:0006888">
    <property type="term" value="P:endoplasmic reticulum to Golgi vesicle-mediated transport"/>
    <property type="evidence" value="ECO:0007669"/>
    <property type="project" value="TreeGrafter"/>
</dbReference>
<dbReference type="PANTHER" id="PTHR12223:SF28">
    <property type="entry name" value="LECTIN, MANNOSE BINDING 1 LIKE"/>
    <property type="match status" value="1"/>
</dbReference>
<evidence type="ECO:0000313" key="9">
    <source>
        <dbReference type="EMBL" id="TPX56460.1"/>
    </source>
</evidence>
<evidence type="ECO:0000256" key="5">
    <source>
        <dbReference type="ARBA" id="ARBA00023136"/>
    </source>
</evidence>
<reference evidence="9 10" key="1">
    <citation type="journal article" date="2019" name="Sci. Rep.">
        <title>Comparative genomics of chytrid fungi reveal insights into the obligate biotrophic and pathogenic lifestyle of Synchytrium endobioticum.</title>
        <authorList>
            <person name="van de Vossenberg B.T.L.H."/>
            <person name="Warris S."/>
            <person name="Nguyen H.D.T."/>
            <person name="van Gent-Pelzer M.P.E."/>
            <person name="Joly D.L."/>
            <person name="van de Geest H.C."/>
            <person name="Bonants P.J.M."/>
            <person name="Smith D.S."/>
            <person name="Levesque C.A."/>
            <person name="van der Lee T.A.J."/>
        </authorList>
    </citation>
    <scope>NUCLEOTIDE SEQUENCE [LARGE SCALE GENOMIC DNA]</scope>
    <source>
        <strain evidence="9 10">CBS 809.83</strain>
    </source>
</reference>
<dbReference type="Pfam" id="PF03388">
    <property type="entry name" value="Lectin_leg-like"/>
    <property type="match status" value="1"/>
</dbReference>
<keyword evidence="5 6" id="KW-0472">Membrane</keyword>
<dbReference type="PANTHER" id="PTHR12223">
    <property type="entry name" value="VESICULAR MANNOSE-BINDING LECTIN"/>
    <property type="match status" value="1"/>
</dbReference>
<feature type="transmembrane region" description="Helical" evidence="6">
    <location>
        <begin position="448"/>
        <end position="468"/>
    </location>
</feature>
<evidence type="ECO:0000256" key="7">
    <source>
        <dbReference type="SAM" id="SignalP"/>
    </source>
</evidence>
<evidence type="ECO:0000256" key="6">
    <source>
        <dbReference type="SAM" id="Phobius"/>
    </source>
</evidence>
<comment type="subcellular location">
    <subcellularLocation>
        <location evidence="1">Membrane</location>
        <topology evidence="1">Single-pass type I membrane protein</topology>
    </subcellularLocation>
</comment>
<comment type="caution">
    <text evidence="9">The sequence shown here is derived from an EMBL/GenBank/DDBJ whole genome shotgun (WGS) entry which is preliminary data.</text>
</comment>
<gene>
    <name evidence="9" type="ORF">PhCBS80983_g04526</name>
</gene>
<dbReference type="STRING" id="109895.A0A507E065"/>
<dbReference type="PROSITE" id="PS51328">
    <property type="entry name" value="L_LECTIN_LIKE"/>
    <property type="match status" value="1"/>
</dbReference>
<dbReference type="AlphaFoldDB" id="A0A507E065"/>
<feature type="domain" description="L-type lectin-like" evidence="8">
    <location>
        <begin position="50"/>
        <end position="271"/>
    </location>
</feature>
<dbReference type="GO" id="GO:0005537">
    <property type="term" value="F:D-mannose binding"/>
    <property type="evidence" value="ECO:0007669"/>
    <property type="project" value="TreeGrafter"/>
</dbReference>
<evidence type="ECO:0000256" key="2">
    <source>
        <dbReference type="ARBA" id="ARBA00022692"/>
    </source>
</evidence>
<dbReference type="GO" id="GO:0005789">
    <property type="term" value="C:endoplasmic reticulum membrane"/>
    <property type="evidence" value="ECO:0007669"/>
    <property type="project" value="TreeGrafter"/>
</dbReference>
<dbReference type="GO" id="GO:0005793">
    <property type="term" value="C:endoplasmic reticulum-Golgi intermediate compartment"/>
    <property type="evidence" value="ECO:0007669"/>
    <property type="project" value="TreeGrafter"/>
</dbReference>
<keyword evidence="10" id="KW-1185">Reference proteome</keyword>
<organism evidence="9 10">
    <name type="scientific">Powellomyces hirtus</name>
    <dbReference type="NCBI Taxonomy" id="109895"/>
    <lineage>
        <taxon>Eukaryota</taxon>
        <taxon>Fungi</taxon>
        <taxon>Fungi incertae sedis</taxon>
        <taxon>Chytridiomycota</taxon>
        <taxon>Chytridiomycota incertae sedis</taxon>
        <taxon>Chytridiomycetes</taxon>
        <taxon>Spizellomycetales</taxon>
        <taxon>Powellomycetaceae</taxon>
        <taxon>Powellomyces</taxon>
    </lineage>
</organism>
<evidence type="ECO:0000313" key="10">
    <source>
        <dbReference type="Proteomes" id="UP000318582"/>
    </source>
</evidence>
<evidence type="ECO:0000256" key="4">
    <source>
        <dbReference type="ARBA" id="ARBA00022989"/>
    </source>
</evidence>
<dbReference type="InterPro" id="IPR051136">
    <property type="entry name" value="Intracellular_Lectin-GPT"/>
</dbReference>